<dbReference type="Pfam" id="PF05930">
    <property type="entry name" value="Phage_AlpA"/>
    <property type="match status" value="1"/>
</dbReference>
<evidence type="ECO:0008006" key="3">
    <source>
        <dbReference type="Google" id="ProtNLM"/>
    </source>
</evidence>
<keyword evidence="2" id="KW-1185">Reference proteome</keyword>
<organism evidence="1 2">
    <name type="scientific">Vibrio mytili</name>
    <dbReference type="NCBI Taxonomy" id="50718"/>
    <lineage>
        <taxon>Bacteria</taxon>
        <taxon>Pseudomonadati</taxon>
        <taxon>Pseudomonadota</taxon>
        <taxon>Gammaproteobacteria</taxon>
        <taxon>Vibrionales</taxon>
        <taxon>Vibrionaceae</taxon>
        <taxon>Vibrio</taxon>
    </lineage>
</organism>
<name>A0A0C3HVP2_9VIBR</name>
<accession>A0A0C3HVP2</accession>
<protein>
    <recommendedName>
        <fullName evidence="3">Transcriptional regulator</fullName>
    </recommendedName>
</protein>
<evidence type="ECO:0000313" key="1">
    <source>
        <dbReference type="EMBL" id="KIN12311.1"/>
    </source>
</evidence>
<dbReference type="Proteomes" id="UP000031977">
    <property type="component" value="Unassembled WGS sequence"/>
</dbReference>
<reference evidence="1 2" key="1">
    <citation type="submission" date="2015-01" db="EMBL/GenBank/DDBJ databases">
        <title>Draft genome of Vibrio mytili type strain CAIM 528.</title>
        <authorList>
            <person name="Gonzalez-Castillo A."/>
            <person name="Gomez-Gil B."/>
            <person name="Enciso-Ibarra J."/>
        </authorList>
    </citation>
    <scope>NUCLEOTIDE SEQUENCE [LARGE SCALE GENOMIC DNA]</scope>
    <source>
        <strain evidence="1 2">CAIM 528</strain>
    </source>
</reference>
<dbReference type="AlphaFoldDB" id="A0A0C3HVP2"/>
<dbReference type="InterPro" id="IPR009061">
    <property type="entry name" value="DNA-bd_dom_put_sf"/>
</dbReference>
<sequence>MTVRIIRMPELSEKTGCARSTIYAFISRGEFPKPIPLGMRAVGWKESEVDEWIDKRQSLRDSQ</sequence>
<gene>
    <name evidence="1" type="ORF">SU60_02180</name>
</gene>
<dbReference type="RefSeq" id="WP_025586925.1">
    <property type="nucleotide sequence ID" value="NZ_CBCRVP010000001.1"/>
</dbReference>
<evidence type="ECO:0000313" key="2">
    <source>
        <dbReference type="Proteomes" id="UP000031977"/>
    </source>
</evidence>
<dbReference type="SUPFAM" id="SSF46955">
    <property type="entry name" value="Putative DNA-binding domain"/>
    <property type="match status" value="1"/>
</dbReference>
<dbReference type="PANTHER" id="PTHR36154:SF1">
    <property type="entry name" value="DNA-BINDING TRANSCRIPTIONAL ACTIVATOR ALPA"/>
    <property type="match status" value="1"/>
</dbReference>
<dbReference type="PANTHER" id="PTHR36154">
    <property type="entry name" value="DNA-BINDING TRANSCRIPTIONAL ACTIVATOR ALPA"/>
    <property type="match status" value="1"/>
</dbReference>
<dbReference type="InterPro" id="IPR052931">
    <property type="entry name" value="Prophage_regulatory_activator"/>
</dbReference>
<dbReference type="InterPro" id="IPR010260">
    <property type="entry name" value="AlpA"/>
</dbReference>
<dbReference type="STRING" id="50718.SU60_02180"/>
<dbReference type="EMBL" id="JXOK01000005">
    <property type="protein sequence ID" value="KIN12311.1"/>
    <property type="molecule type" value="Genomic_DNA"/>
</dbReference>
<proteinExistence type="predicted"/>
<dbReference type="OrthoDB" id="8455288at2"/>
<comment type="caution">
    <text evidence="1">The sequence shown here is derived from an EMBL/GenBank/DDBJ whole genome shotgun (WGS) entry which is preliminary data.</text>
</comment>
<dbReference type="Gene3D" id="1.10.238.160">
    <property type="match status" value="1"/>
</dbReference>